<protein>
    <submittedName>
        <fullName evidence="1">Uncharacterized protein</fullName>
    </submittedName>
</protein>
<keyword evidence="2" id="KW-1185">Reference proteome</keyword>
<dbReference type="EMBL" id="JASBWU010000017">
    <property type="protein sequence ID" value="KAJ9114982.1"/>
    <property type="molecule type" value="Genomic_DNA"/>
</dbReference>
<organism evidence="1 2">
    <name type="scientific">Naganishia vaughanmartiniae</name>
    <dbReference type="NCBI Taxonomy" id="1424756"/>
    <lineage>
        <taxon>Eukaryota</taxon>
        <taxon>Fungi</taxon>
        <taxon>Dikarya</taxon>
        <taxon>Basidiomycota</taxon>
        <taxon>Agaricomycotina</taxon>
        <taxon>Tremellomycetes</taxon>
        <taxon>Filobasidiales</taxon>
        <taxon>Filobasidiaceae</taxon>
        <taxon>Naganishia</taxon>
    </lineage>
</organism>
<evidence type="ECO:0000313" key="1">
    <source>
        <dbReference type="EMBL" id="KAJ9114982.1"/>
    </source>
</evidence>
<gene>
    <name evidence="1" type="ORF">QFC22_005310</name>
</gene>
<proteinExistence type="predicted"/>
<accession>A0ACC2WTM4</accession>
<evidence type="ECO:0000313" key="2">
    <source>
        <dbReference type="Proteomes" id="UP001243375"/>
    </source>
</evidence>
<sequence>MLDRNSSNVLLEANWNGVSHGKGNAAGKVAGLGMQEQPQPVFTYEPLEDDKRILHPLTRTSARSGRPLTESQELSGNGANGRGITILTAEPCKPFSDSEQSVDETAAVRATLVPNHQQVLQEDMDKARGRLSHFSRLSRQTKGTDVTLASLTIRALRIRFTTVGDKDTIFDSIEEVLQVNPDLYQLLLAMTGEETQDLLRIYNAAKGELQEWGSSVGFPAFLKAEDQRPYPMWKKQGDREYFKGWVDLTIVPYTSPSTSWTCVARVYHDLIEAVFAGRVSWCSLQRVLQDWDLYPKMQYGDRLAWLKVLIIISVIRPPGPSCRPPADITSTVHAKSGSTICVATLPSNASLGKDNVAITKGSVIPGTPATNGSRNGKAGVKGLVAEQSSAPAKLSSKKNASPATLFSAKSPSTPTEIHSTLDATQQLLSEYALGLCNSPAPRQRRVSPRSNSQISTDRKQGGCKIRAKRGRRGGSVTRSDDRSVRPSSVDNDTSVISQSVHDLPRHVPAIKSKPRPAQQTHHKVSGKPTSASPLQVAKEVLAHGVNSPAAAISPPVQLASRQPPRSKKTKVKPLRNKQQQNGSEGKGSDKASGPVTPLGVQRAPGRDISTAQPMAPASSFEEESSTLNAAQPKHSGGLRLSCSDPELGDLEIIGAGFKACFPHLQLCDHDPRYTYIWHRPTSDIGSPDIMQLQSSTLVTSTTWDDLEIQFTDNPIPESFLRTIRGNSSPILFDDTASMLSGSGSPIANMCVFHPESVGKRYSPSAPWVPIPGTETLNIPMRDAEMGKSDTMSSSITLNPCAAAYTPTAVDVPVGKGALDDAVEPEPSLTPPPGSKQHLQPFHSIARHTPTSQPTGSISPPTDYANDIGRKTTWKRGKHPRFGKSVRAPPAGSLPLQRPCAGGKENPGCV</sequence>
<comment type="caution">
    <text evidence="1">The sequence shown here is derived from an EMBL/GenBank/DDBJ whole genome shotgun (WGS) entry which is preliminary data.</text>
</comment>
<dbReference type="Proteomes" id="UP001243375">
    <property type="component" value="Unassembled WGS sequence"/>
</dbReference>
<name>A0ACC2WTM4_9TREE</name>
<reference evidence="1" key="1">
    <citation type="submission" date="2023-04" db="EMBL/GenBank/DDBJ databases">
        <title>Draft Genome sequencing of Naganishia species isolated from polar environments using Oxford Nanopore Technology.</title>
        <authorList>
            <person name="Leo P."/>
            <person name="Venkateswaran K."/>
        </authorList>
    </citation>
    <scope>NUCLEOTIDE SEQUENCE</scope>
    <source>
        <strain evidence="1">MNA-CCFEE 5425</strain>
    </source>
</reference>